<gene>
    <name evidence="8" type="ORF">SAMN05421882_101219</name>
</gene>
<evidence type="ECO:0000259" key="7">
    <source>
        <dbReference type="Pfam" id="PF25967"/>
    </source>
</evidence>
<evidence type="ECO:0000259" key="4">
    <source>
        <dbReference type="Pfam" id="PF25876"/>
    </source>
</evidence>
<name>A0A1H2TSB4_9PROT</name>
<dbReference type="InterPro" id="IPR058626">
    <property type="entry name" value="MdtA-like_b-barrel"/>
</dbReference>
<evidence type="ECO:0000256" key="3">
    <source>
        <dbReference type="SAM" id="SignalP"/>
    </source>
</evidence>
<organism evidence="8 9">
    <name type="scientific">Nitrosomonas communis</name>
    <dbReference type="NCBI Taxonomy" id="44574"/>
    <lineage>
        <taxon>Bacteria</taxon>
        <taxon>Pseudomonadati</taxon>
        <taxon>Pseudomonadota</taxon>
        <taxon>Betaproteobacteria</taxon>
        <taxon>Nitrosomonadales</taxon>
        <taxon>Nitrosomonadaceae</taxon>
        <taxon>Nitrosomonas</taxon>
    </lineage>
</organism>
<evidence type="ECO:0000256" key="1">
    <source>
        <dbReference type="ARBA" id="ARBA00004196"/>
    </source>
</evidence>
<dbReference type="PANTHER" id="PTHR30158">
    <property type="entry name" value="ACRA/E-RELATED COMPONENT OF DRUG EFFLUX TRANSPORTER"/>
    <property type="match status" value="1"/>
</dbReference>
<dbReference type="Gene3D" id="2.40.420.20">
    <property type="match status" value="1"/>
</dbReference>
<comment type="similarity">
    <text evidence="2">Belongs to the membrane fusion protein (MFP) (TC 8.A.1) family.</text>
</comment>
<dbReference type="Proteomes" id="UP000183454">
    <property type="component" value="Unassembled WGS sequence"/>
</dbReference>
<dbReference type="InterPro" id="IPR058627">
    <property type="entry name" value="MdtA-like_C"/>
</dbReference>
<dbReference type="Pfam" id="PF25876">
    <property type="entry name" value="HH_MFP_RND"/>
    <property type="match status" value="1"/>
</dbReference>
<feature type="domain" description="Multidrug resistance protein MdtA-like beta-barrel" evidence="6">
    <location>
        <begin position="208"/>
        <end position="297"/>
    </location>
</feature>
<accession>A0A1H2TSB4</accession>
<dbReference type="GO" id="GO:0022857">
    <property type="term" value="F:transmembrane transporter activity"/>
    <property type="evidence" value="ECO:0007669"/>
    <property type="project" value="InterPro"/>
</dbReference>
<protein>
    <submittedName>
        <fullName evidence="8">Membrane fusion protein, multidrug efflux system</fullName>
    </submittedName>
</protein>
<evidence type="ECO:0000259" key="5">
    <source>
        <dbReference type="Pfam" id="PF25917"/>
    </source>
</evidence>
<dbReference type="Gene3D" id="2.40.30.170">
    <property type="match status" value="1"/>
</dbReference>
<reference evidence="8 9" key="1">
    <citation type="submission" date="2016-10" db="EMBL/GenBank/DDBJ databases">
        <authorList>
            <person name="de Groot N.N."/>
        </authorList>
    </citation>
    <scope>NUCLEOTIDE SEQUENCE [LARGE SCALE GENOMIC DNA]</scope>
    <source>
        <strain evidence="8 9">Nm110</strain>
    </source>
</reference>
<sequence length="393" mass="42579">MYVRVLIVFFVLAAFLIQSGCSQEAPAPQQRPAPEVTVITVTPQDIPYTPSFVAQTESSRQVDIVARISGFLDRIAYQEGDLVKEGQLLFQLDQKPFKAELEAARGVLQAQQARFKTAGANLKRVKPLAEQNALSQADLDRAQGEFDAAKAAVFAASANVKQAELNLGYTTIRAPVTGLASRSLQREGTYVNAMADTAKLTYVAAIDPIWVTFSVSQNQMARIREESQKGSIIRPESQDYEVELVLPDGKPFAERGRINFADPSFSQDTGSFMVRAVLPNPNRELRPGMFVTAYVKGGVRPNAVVVPQLSVQQGSNGHIVYVIKPDGTAEVRPVVVGDYEGEKDIVILSGLQAGDQLVVEGMLKVVPGQPVKIVEPAADNDKAAAKLDVVAQK</sequence>
<evidence type="ECO:0000256" key="2">
    <source>
        <dbReference type="ARBA" id="ARBA00009477"/>
    </source>
</evidence>
<dbReference type="InterPro" id="IPR058624">
    <property type="entry name" value="MdtA-like_HH"/>
</dbReference>
<feature type="domain" description="Multidrug resistance protein MdtA-like C-terminal permuted SH3" evidence="7">
    <location>
        <begin position="302"/>
        <end position="362"/>
    </location>
</feature>
<proteinExistence type="inferred from homology"/>
<dbReference type="Gene3D" id="2.40.50.100">
    <property type="match status" value="1"/>
</dbReference>
<evidence type="ECO:0000259" key="6">
    <source>
        <dbReference type="Pfam" id="PF25944"/>
    </source>
</evidence>
<dbReference type="Pfam" id="PF25917">
    <property type="entry name" value="BSH_RND"/>
    <property type="match status" value="1"/>
</dbReference>
<feature type="domain" description="Multidrug resistance protein MdtA-like barrel-sandwich hybrid" evidence="5">
    <location>
        <begin position="60"/>
        <end position="198"/>
    </location>
</feature>
<feature type="domain" description="Multidrug resistance protein MdtA-like alpha-helical hairpin" evidence="4">
    <location>
        <begin position="101"/>
        <end position="170"/>
    </location>
</feature>
<dbReference type="InterPro" id="IPR006143">
    <property type="entry name" value="RND_pump_MFP"/>
</dbReference>
<dbReference type="AlphaFoldDB" id="A0A1H2TSB4"/>
<evidence type="ECO:0000313" key="9">
    <source>
        <dbReference type="Proteomes" id="UP000183454"/>
    </source>
</evidence>
<dbReference type="InterPro" id="IPR058625">
    <property type="entry name" value="MdtA-like_BSH"/>
</dbReference>
<dbReference type="GO" id="GO:0005886">
    <property type="term" value="C:plasma membrane"/>
    <property type="evidence" value="ECO:0007669"/>
    <property type="project" value="TreeGrafter"/>
</dbReference>
<feature type="signal peptide" evidence="3">
    <location>
        <begin position="1"/>
        <end position="24"/>
    </location>
</feature>
<dbReference type="GO" id="GO:0046677">
    <property type="term" value="P:response to antibiotic"/>
    <property type="evidence" value="ECO:0007669"/>
    <property type="project" value="TreeGrafter"/>
</dbReference>
<evidence type="ECO:0000313" key="8">
    <source>
        <dbReference type="EMBL" id="SDW46159.1"/>
    </source>
</evidence>
<dbReference type="EMBL" id="FNNH01000012">
    <property type="protein sequence ID" value="SDW46159.1"/>
    <property type="molecule type" value="Genomic_DNA"/>
</dbReference>
<dbReference type="Gene3D" id="1.10.287.470">
    <property type="entry name" value="Helix hairpin bin"/>
    <property type="match status" value="1"/>
</dbReference>
<keyword evidence="3" id="KW-0732">Signal</keyword>
<dbReference type="Pfam" id="PF25967">
    <property type="entry name" value="RND-MFP_C"/>
    <property type="match status" value="1"/>
</dbReference>
<dbReference type="RefSeq" id="WP_074666542.1">
    <property type="nucleotide sequence ID" value="NZ_FNNH01000012.1"/>
</dbReference>
<feature type="chain" id="PRO_5010252701" evidence="3">
    <location>
        <begin position="25"/>
        <end position="393"/>
    </location>
</feature>
<dbReference type="GO" id="GO:0030313">
    <property type="term" value="C:cell envelope"/>
    <property type="evidence" value="ECO:0007669"/>
    <property type="project" value="UniProtKB-SubCell"/>
</dbReference>
<dbReference type="NCBIfam" id="TIGR01730">
    <property type="entry name" value="RND_mfp"/>
    <property type="match status" value="1"/>
</dbReference>
<dbReference type="SUPFAM" id="SSF111369">
    <property type="entry name" value="HlyD-like secretion proteins"/>
    <property type="match status" value="1"/>
</dbReference>
<comment type="subcellular location">
    <subcellularLocation>
        <location evidence="1">Cell envelope</location>
    </subcellularLocation>
</comment>
<dbReference type="Pfam" id="PF25944">
    <property type="entry name" value="Beta-barrel_RND"/>
    <property type="match status" value="1"/>
</dbReference>